<comment type="caution">
    <text evidence="1">The sequence shown here is derived from an EMBL/GenBank/DDBJ whole genome shotgun (WGS) entry which is preliminary data.</text>
</comment>
<protein>
    <submittedName>
        <fullName evidence="1">Uncharacterized protein</fullName>
    </submittedName>
</protein>
<dbReference type="AlphaFoldDB" id="A0A397TSI8"/>
<dbReference type="EMBL" id="QKWP01003334">
    <property type="protein sequence ID" value="RIB01095.1"/>
    <property type="molecule type" value="Genomic_DNA"/>
</dbReference>
<gene>
    <name evidence="1" type="ORF">C2G38_2231892</name>
</gene>
<name>A0A397TSI8_9GLOM</name>
<keyword evidence="2" id="KW-1185">Reference proteome</keyword>
<sequence length="77" mass="7975">MSLKSNNKVARDAAVRAAVIATGPLSIPIGAAIVAEGYTISQLAKESVELGYLKKGGFVTGTLDVVSDSFMDKYATP</sequence>
<reference evidence="1 2" key="1">
    <citation type="submission" date="2018-06" db="EMBL/GenBank/DDBJ databases">
        <title>Comparative genomics reveals the genomic features of Rhizophagus irregularis, R. cerebriforme, R. diaphanum and Gigaspora rosea, and their symbiotic lifestyle signature.</title>
        <authorList>
            <person name="Morin E."/>
            <person name="San Clemente H."/>
            <person name="Chen E.C.H."/>
            <person name="De La Providencia I."/>
            <person name="Hainaut M."/>
            <person name="Kuo A."/>
            <person name="Kohler A."/>
            <person name="Murat C."/>
            <person name="Tang N."/>
            <person name="Roy S."/>
            <person name="Loubradou J."/>
            <person name="Henrissat B."/>
            <person name="Grigoriev I.V."/>
            <person name="Corradi N."/>
            <person name="Roux C."/>
            <person name="Martin F.M."/>
        </authorList>
    </citation>
    <scope>NUCLEOTIDE SEQUENCE [LARGE SCALE GENOMIC DNA]</scope>
    <source>
        <strain evidence="1 2">DAOM 194757</strain>
    </source>
</reference>
<dbReference type="Proteomes" id="UP000266673">
    <property type="component" value="Unassembled WGS sequence"/>
</dbReference>
<organism evidence="1 2">
    <name type="scientific">Gigaspora rosea</name>
    <dbReference type="NCBI Taxonomy" id="44941"/>
    <lineage>
        <taxon>Eukaryota</taxon>
        <taxon>Fungi</taxon>
        <taxon>Fungi incertae sedis</taxon>
        <taxon>Mucoromycota</taxon>
        <taxon>Glomeromycotina</taxon>
        <taxon>Glomeromycetes</taxon>
        <taxon>Diversisporales</taxon>
        <taxon>Gigasporaceae</taxon>
        <taxon>Gigaspora</taxon>
    </lineage>
</organism>
<accession>A0A397TSI8</accession>
<evidence type="ECO:0000313" key="1">
    <source>
        <dbReference type="EMBL" id="RIB01095.1"/>
    </source>
</evidence>
<evidence type="ECO:0000313" key="2">
    <source>
        <dbReference type="Proteomes" id="UP000266673"/>
    </source>
</evidence>
<proteinExistence type="predicted"/>